<protein>
    <submittedName>
        <fullName evidence="3">Copper chaperone</fullName>
    </submittedName>
</protein>
<dbReference type="CDD" id="cd00371">
    <property type="entry name" value="HMA"/>
    <property type="match status" value="1"/>
</dbReference>
<dbReference type="OrthoDB" id="9813965at2"/>
<dbReference type="EMBL" id="SMCO01000001">
    <property type="protein sequence ID" value="TCV90419.1"/>
    <property type="molecule type" value="Genomic_DNA"/>
</dbReference>
<dbReference type="Pfam" id="PF00403">
    <property type="entry name" value="HMA"/>
    <property type="match status" value="1"/>
</dbReference>
<dbReference type="InterPro" id="IPR017969">
    <property type="entry name" value="Heavy-metal-associated_CS"/>
</dbReference>
<dbReference type="RefSeq" id="WP_124947640.1">
    <property type="nucleotide sequence ID" value="NZ_BHVT01000073.1"/>
</dbReference>
<dbReference type="SUPFAM" id="SSF55008">
    <property type="entry name" value="HMA, heavy metal-associated domain"/>
    <property type="match status" value="1"/>
</dbReference>
<dbReference type="AlphaFoldDB" id="A0A4V2W336"/>
<dbReference type="GO" id="GO:0046872">
    <property type="term" value="F:metal ion binding"/>
    <property type="evidence" value="ECO:0007669"/>
    <property type="project" value="UniProtKB-KW"/>
</dbReference>
<evidence type="ECO:0000256" key="1">
    <source>
        <dbReference type="ARBA" id="ARBA00022723"/>
    </source>
</evidence>
<dbReference type="Gene3D" id="3.30.70.100">
    <property type="match status" value="1"/>
</dbReference>
<accession>A0A4V2W336</accession>
<gene>
    <name evidence="3" type="ORF">EDC63_101392</name>
</gene>
<dbReference type="PROSITE" id="PS01047">
    <property type="entry name" value="HMA_1"/>
    <property type="match status" value="1"/>
</dbReference>
<evidence type="ECO:0000313" key="3">
    <source>
        <dbReference type="EMBL" id="TCV90419.1"/>
    </source>
</evidence>
<evidence type="ECO:0000313" key="4">
    <source>
        <dbReference type="Proteomes" id="UP000295367"/>
    </source>
</evidence>
<feature type="domain" description="HMA" evidence="2">
    <location>
        <begin position="2"/>
        <end position="68"/>
    </location>
</feature>
<evidence type="ECO:0000259" key="2">
    <source>
        <dbReference type="PROSITE" id="PS50846"/>
    </source>
</evidence>
<comment type="caution">
    <text evidence="3">The sequence shown here is derived from an EMBL/GenBank/DDBJ whole genome shotgun (WGS) entry which is preliminary data.</text>
</comment>
<reference evidence="3 4" key="1">
    <citation type="submission" date="2019-03" db="EMBL/GenBank/DDBJ databases">
        <title>Genomic Encyclopedia of Type Strains, Phase IV (KMG-IV): sequencing the most valuable type-strain genomes for metagenomic binning, comparative biology and taxonomic classification.</title>
        <authorList>
            <person name="Goeker M."/>
        </authorList>
    </citation>
    <scope>NUCLEOTIDE SEQUENCE [LARGE SCALE GENOMIC DNA]</scope>
    <source>
        <strain evidence="3 4">DSM 100309</strain>
    </source>
</reference>
<keyword evidence="4" id="KW-1185">Reference proteome</keyword>
<keyword evidence="1" id="KW-0479">Metal-binding</keyword>
<sequence length="69" mass="7224">MDSKKLNVKGMTCMGCVKSVKNVLEPIPGVSNVEVVLETGKVTIGYDASKTDTGAFKTAIEDAGYEVVG</sequence>
<dbReference type="PANTHER" id="PTHR46594">
    <property type="entry name" value="P-TYPE CATION-TRANSPORTING ATPASE"/>
    <property type="match status" value="1"/>
</dbReference>
<dbReference type="FunFam" id="3.30.70.100:FF:000001">
    <property type="entry name" value="ATPase copper transporting beta"/>
    <property type="match status" value="1"/>
</dbReference>
<organism evidence="3 4">
    <name type="scientific">Sulfurirhabdus autotrophica</name>
    <dbReference type="NCBI Taxonomy" id="1706046"/>
    <lineage>
        <taxon>Bacteria</taxon>
        <taxon>Pseudomonadati</taxon>
        <taxon>Pseudomonadota</taxon>
        <taxon>Betaproteobacteria</taxon>
        <taxon>Nitrosomonadales</taxon>
        <taxon>Sulfuricellaceae</taxon>
        <taxon>Sulfurirhabdus</taxon>
    </lineage>
</organism>
<dbReference type="InterPro" id="IPR006121">
    <property type="entry name" value="HMA_dom"/>
</dbReference>
<dbReference type="PANTHER" id="PTHR46594:SF4">
    <property type="entry name" value="P-TYPE CATION-TRANSPORTING ATPASE"/>
    <property type="match status" value="1"/>
</dbReference>
<proteinExistence type="predicted"/>
<dbReference type="PROSITE" id="PS50846">
    <property type="entry name" value="HMA_2"/>
    <property type="match status" value="1"/>
</dbReference>
<name>A0A4V2W336_9PROT</name>
<dbReference type="InterPro" id="IPR036163">
    <property type="entry name" value="HMA_dom_sf"/>
</dbReference>
<dbReference type="Proteomes" id="UP000295367">
    <property type="component" value="Unassembled WGS sequence"/>
</dbReference>